<feature type="transmembrane region" description="Helical" evidence="6">
    <location>
        <begin position="281"/>
        <end position="298"/>
    </location>
</feature>
<name>A0A1I1Z4E7_9BACL</name>
<proteinExistence type="predicted"/>
<evidence type="ECO:0000256" key="2">
    <source>
        <dbReference type="ARBA" id="ARBA00022475"/>
    </source>
</evidence>
<evidence type="ECO:0000313" key="8">
    <source>
        <dbReference type="Proteomes" id="UP000183410"/>
    </source>
</evidence>
<comment type="subcellular location">
    <subcellularLocation>
        <location evidence="1">Cell membrane</location>
        <topology evidence="1">Multi-pass membrane protein</topology>
    </subcellularLocation>
</comment>
<reference evidence="8" key="1">
    <citation type="submission" date="2016-10" db="EMBL/GenBank/DDBJ databases">
        <authorList>
            <person name="Varghese N."/>
            <person name="Submissions S."/>
        </authorList>
    </citation>
    <scope>NUCLEOTIDE SEQUENCE [LARGE SCALE GENOMIC DNA]</scope>
    <source>
        <strain evidence="8">CGMCC 1.10223</strain>
    </source>
</reference>
<evidence type="ECO:0000256" key="4">
    <source>
        <dbReference type="ARBA" id="ARBA00022989"/>
    </source>
</evidence>
<dbReference type="CDD" id="cd06173">
    <property type="entry name" value="MFS_MefA_like"/>
    <property type="match status" value="1"/>
</dbReference>
<evidence type="ECO:0000256" key="1">
    <source>
        <dbReference type="ARBA" id="ARBA00004651"/>
    </source>
</evidence>
<feature type="transmembrane region" description="Helical" evidence="6">
    <location>
        <begin position="363"/>
        <end position="385"/>
    </location>
</feature>
<dbReference type="PANTHER" id="PTHR23513:SF6">
    <property type="entry name" value="MAJOR FACILITATOR SUPERFAMILY ASSOCIATED DOMAIN-CONTAINING PROTEIN"/>
    <property type="match status" value="1"/>
</dbReference>
<keyword evidence="3 6" id="KW-0812">Transmembrane</keyword>
<feature type="transmembrane region" description="Helical" evidence="6">
    <location>
        <begin position="135"/>
        <end position="158"/>
    </location>
</feature>
<protein>
    <submittedName>
        <fullName evidence="7">Predicted arabinose efflux permease, MFS family</fullName>
    </submittedName>
</protein>
<dbReference type="AlphaFoldDB" id="A0A1I1Z4E7"/>
<evidence type="ECO:0000313" key="7">
    <source>
        <dbReference type="EMBL" id="SFE26422.1"/>
    </source>
</evidence>
<dbReference type="Pfam" id="PF07690">
    <property type="entry name" value="MFS_1"/>
    <property type="match status" value="1"/>
</dbReference>
<keyword evidence="8" id="KW-1185">Reference proteome</keyword>
<keyword evidence="5 6" id="KW-0472">Membrane</keyword>
<dbReference type="InterPro" id="IPR011701">
    <property type="entry name" value="MFS"/>
</dbReference>
<sequence>MFSNRFFRTIILSRIFLQLGIWIRNFAILLYVTEATNNDPSAVSLISVAEFAPIFVFAIIGGTFADRWKPKRTMIGCDFLSALSVLGVWVALQSGSWQGLLLTTLVSSILSQFSQPSGMKLFKQHVPEDQLQGMMGMYQTVMAVFMVIGPLLGTFVYQHYGIEVAVIVAAMLFCGSAAILMLLPRDAEPERTQHAASFRQELTAGLHYVWGQHALRSLGLTFAATGLASGLTQPLSLFIAIDNLGQDKSFLQYLLMVSGAAMLVGGGVVMSIGKKASPRRLLLFGLSASALATLGTGWSESIPLTLTLLMIGGFSVPLIQVGINTIILQNTDAAFIGRVGGTITPMFTGMMVIGMSLSGVLMAAWTLPIVFSLSALIFAIAVFTVKLGSRARSSASKASPQV</sequence>
<dbReference type="SUPFAM" id="SSF103473">
    <property type="entry name" value="MFS general substrate transporter"/>
    <property type="match status" value="1"/>
</dbReference>
<evidence type="ECO:0000256" key="6">
    <source>
        <dbReference type="SAM" id="Phobius"/>
    </source>
</evidence>
<feature type="transmembrane region" description="Helical" evidence="6">
    <location>
        <begin position="253"/>
        <end position="272"/>
    </location>
</feature>
<dbReference type="InterPro" id="IPR036259">
    <property type="entry name" value="MFS_trans_sf"/>
</dbReference>
<feature type="transmembrane region" description="Helical" evidence="6">
    <location>
        <begin position="44"/>
        <end position="65"/>
    </location>
</feature>
<evidence type="ECO:0000256" key="3">
    <source>
        <dbReference type="ARBA" id="ARBA00022692"/>
    </source>
</evidence>
<dbReference type="EMBL" id="FONN01000001">
    <property type="protein sequence ID" value="SFE26422.1"/>
    <property type="molecule type" value="Genomic_DNA"/>
</dbReference>
<gene>
    <name evidence="7" type="ORF">SAMN04487969_101974</name>
</gene>
<feature type="transmembrane region" description="Helical" evidence="6">
    <location>
        <begin position="12"/>
        <end position="32"/>
    </location>
</feature>
<evidence type="ECO:0000256" key="5">
    <source>
        <dbReference type="ARBA" id="ARBA00023136"/>
    </source>
</evidence>
<keyword evidence="2" id="KW-1003">Cell membrane</keyword>
<dbReference type="PANTHER" id="PTHR23513">
    <property type="entry name" value="INTEGRAL MEMBRANE EFFLUX PROTEIN-RELATED"/>
    <property type="match status" value="1"/>
</dbReference>
<dbReference type="Gene3D" id="1.20.1250.20">
    <property type="entry name" value="MFS general substrate transporter like domains"/>
    <property type="match status" value="1"/>
</dbReference>
<keyword evidence="4 6" id="KW-1133">Transmembrane helix</keyword>
<dbReference type="Proteomes" id="UP000183410">
    <property type="component" value="Unassembled WGS sequence"/>
</dbReference>
<feature type="transmembrane region" description="Helical" evidence="6">
    <location>
        <begin position="164"/>
        <end position="183"/>
    </location>
</feature>
<dbReference type="RefSeq" id="WP_046231049.1">
    <property type="nucleotide sequence ID" value="NZ_FONN01000001.1"/>
</dbReference>
<feature type="transmembrane region" description="Helical" evidence="6">
    <location>
        <begin position="218"/>
        <end position="241"/>
    </location>
</feature>
<dbReference type="GO" id="GO:0005886">
    <property type="term" value="C:plasma membrane"/>
    <property type="evidence" value="ECO:0007669"/>
    <property type="project" value="UniProtKB-SubCell"/>
</dbReference>
<feature type="transmembrane region" description="Helical" evidence="6">
    <location>
        <begin position="304"/>
        <end position="323"/>
    </location>
</feature>
<feature type="transmembrane region" description="Helical" evidence="6">
    <location>
        <begin position="335"/>
        <end position="357"/>
    </location>
</feature>
<organism evidence="7 8">
    <name type="scientific">Paenibacillus algorifonticola</name>
    <dbReference type="NCBI Taxonomy" id="684063"/>
    <lineage>
        <taxon>Bacteria</taxon>
        <taxon>Bacillati</taxon>
        <taxon>Bacillota</taxon>
        <taxon>Bacilli</taxon>
        <taxon>Bacillales</taxon>
        <taxon>Paenibacillaceae</taxon>
        <taxon>Paenibacillus</taxon>
    </lineage>
</organism>
<dbReference type="GO" id="GO:0022857">
    <property type="term" value="F:transmembrane transporter activity"/>
    <property type="evidence" value="ECO:0007669"/>
    <property type="project" value="InterPro"/>
</dbReference>
<dbReference type="OrthoDB" id="2942684at2"/>
<accession>A0A1I1Z4E7</accession>